<comment type="caution">
    <text evidence="1">The sequence shown here is derived from an EMBL/GenBank/DDBJ whole genome shotgun (WGS) entry which is preliminary data.</text>
</comment>
<sequence>MTPLGIRSSFCTTSLDKQFSLCQRGGHSSNSPFFLSLSLEILCQELFLEIQLQASGASS</sequence>
<dbReference type="AlphaFoldDB" id="A0A9J6AS84"/>
<name>A0A9J6AS84_SOLCO</name>
<reference evidence="1 2" key="1">
    <citation type="submission" date="2020-09" db="EMBL/GenBank/DDBJ databases">
        <title>De no assembly of potato wild relative species, Solanum commersonii.</title>
        <authorList>
            <person name="Cho K."/>
        </authorList>
    </citation>
    <scope>NUCLEOTIDE SEQUENCE [LARGE SCALE GENOMIC DNA]</scope>
    <source>
        <strain evidence="1">LZ3.2</strain>
        <tissue evidence="1">Leaf</tissue>
    </source>
</reference>
<evidence type="ECO:0000313" key="1">
    <source>
        <dbReference type="EMBL" id="KAG5626991.1"/>
    </source>
</evidence>
<evidence type="ECO:0000313" key="2">
    <source>
        <dbReference type="Proteomes" id="UP000824120"/>
    </source>
</evidence>
<proteinExistence type="predicted"/>
<keyword evidence="2" id="KW-1185">Reference proteome</keyword>
<dbReference type="EMBL" id="JACXVP010000002">
    <property type="protein sequence ID" value="KAG5626991.1"/>
    <property type="molecule type" value="Genomic_DNA"/>
</dbReference>
<gene>
    <name evidence="1" type="ORF">H5410_012209</name>
</gene>
<protein>
    <submittedName>
        <fullName evidence="1">Uncharacterized protein</fullName>
    </submittedName>
</protein>
<accession>A0A9J6AS84</accession>
<organism evidence="1 2">
    <name type="scientific">Solanum commersonii</name>
    <name type="common">Commerson's wild potato</name>
    <name type="synonym">Commerson's nightshade</name>
    <dbReference type="NCBI Taxonomy" id="4109"/>
    <lineage>
        <taxon>Eukaryota</taxon>
        <taxon>Viridiplantae</taxon>
        <taxon>Streptophyta</taxon>
        <taxon>Embryophyta</taxon>
        <taxon>Tracheophyta</taxon>
        <taxon>Spermatophyta</taxon>
        <taxon>Magnoliopsida</taxon>
        <taxon>eudicotyledons</taxon>
        <taxon>Gunneridae</taxon>
        <taxon>Pentapetalae</taxon>
        <taxon>asterids</taxon>
        <taxon>lamiids</taxon>
        <taxon>Solanales</taxon>
        <taxon>Solanaceae</taxon>
        <taxon>Solanoideae</taxon>
        <taxon>Solaneae</taxon>
        <taxon>Solanum</taxon>
    </lineage>
</organism>
<dbReference type="Proteomes" id="UP000824120">
    <property type="component" value="Chromosome 2"/>
</dbReference>